<dbReference type="EMBL" id="FQXE01000004">
    <property type="protein sequence ID" value="SHH68629.1"/>
    <property type="molecule type" value="Genomic_DNA"/>
</dbReference>
<dbReference type="STRING" id="658167.SAMN04488135_104181"/>
<evidence type="ECO:0000313" key="2">
    <source>
        <dbReference type="Proteomes" id="UP000184226"/>
    </source>
</evidence>
<gene>
    <name evidence="1" type="ORF">SAMN04488135_104181</name>
</gene>
<sequence length="58" mass="6070">MIFRKMLALALPGCTKIGQKKALPASKKTAGLQRAGRNGGHRPAGGMGVVFFGSQVCR</sequence>
<accession>A0A1M5V076</accession>
<reference evidence="1 2" key="1">
    <citation type="submission" date="2016-11" db="EMBL/GenBank/DDBJ databases">
        <authorList>
            <person name="Jaros S."/>
            <person name="Januszkiewicz K."/>
            <person name="Wedrychowicz H."/>
        </authorList>
    </citation>
    <scope>NUCLEOTIDE SEQUENCE [LARGE SCALE GENOMIC DNA]</scope>
    <source>
        <strain evidence="1 2">CGMCC 1.10190</strain>
    </source>
</reference>
<proteinExistence type="predicted"/>
<protein>
    <submittedName>
        <fullName evidence="1">Uncharacterized protein</fullName>
    </submittedName>
</protein>
<keyword evidence="2" id="KW-1185">Reference proteome</keyword>
<dbReference type="AlphaFoldDB" id="A0A1M5V076"/>
<name>A0A1M5V076_9BURK</name>
<evidence type="ECO:0000313" key="1">
    <source>
        <dbReference type="EMBL" id="SHH68629.1"/>
    </source>
</evidence>
<dbReference type="Proteomes" id="UP000184226">
    <property type="component" value="Unassembled WGS sequence"/>
</dbReference>
<organism evidence="1 2">
    <name type="scientific">Pollutimonas bauzanensis</name>
    <dbReference type="NCBI Taxonomy" id="658167"/>
    <lineage>
        <taxon>Bacteria</taxon>
        <taxon>Pseudomonadati</taxon>
        <taxon>Pseudomonadota</taxon>
        <taxon>Betaproteobacteria</taxon>
        <taxon>Burkholderiales</taxon>
        <taxon>Alcaligenaceae</taxon>
        <taxon>Pollutimonas</taxon>
    </lineage>
</organism>